<dbReference type="InterPro" id="IPR015940">
    <property type="entry name" value="UBA"/>
</dbReference>
<evidence type="ECO:0000256" key="1">
    <source>
        <dbReference type="ARBA" id="ARBA00004496"/>
    </source>
</evidence>
<dbReference type="Gene3D" id="3.40.50.1240">
    <property type="entry name" value="Phosphoglycerate mutase-like"/>
    <property type="match status" value="1"/>
</dbReference>
<accession>A0A0B6ZYB5</accession>
<dbReference type="EMBL" id="HACG01026769">
    <property type="protein sequence ID" value="CEK73634.1"/>
    <property type="molecule type" value="Transcribed_RNA"/>
</dbReference>
<dbReference type="CDD" id="cd14302">
    <property type="entry name" value="UBA_UBXN1"/>
    <property type="match status" value="1"/>
</dbReference>
<dbReference type="InterPro" id="IPR051710">
    <property type="entry name" value="Phosphatase_SH3-domain"/>
</dbReference>
<dbReference type="Pfam" id="PF00300">
    <property type="entry name" value="His_Phos_1"/>
    <property type="match status" value="1"/>
</dbReference>
<dbReference type="InterPro" id="IPR001452">
    <property type="entry name" value="SH3_domain"/>
</dbReference>
<feature type="non-terminal residue" evidence="7">
    <location>
        <position position="1"/>
    </location>
</feature>
<dbReference type="InterPro" id="IPR041923">
    <property type="entry name" value="UBA_UBXN1"/>
</dbReference>
<comment type="subcellular location">
    <subcellularLocation>
        <location evidence="1">Cytoplasm</location>
    </subcellularLocation>
</comment>
<dbReference type="SUPFAM" id="SSF46934">
    <property type="entry name" value="UBA-like"/>
    <property type="match status" value="1"/>
</dbReference>
<dbReference type="InterPro" id="IPR029033">
    <property type="entry name" value="His_PPase_superfam"/>
</dbReference>
<reference evidence="7" key="1">
    <citation type="submission" date="2014-12" db="EMBL/GenBank/DDBJ databases">
        <title>Insight into the proteome of Arion vulgaris.</title>
        <authorList>
            <person name="Aradska J."/>
            <person name="Bulat T."/>
            <person name="Smidak R."/>
            <person name="Sarate P."/>
            <person name="Gangsoo J."/>
            <person name="Sialana F."/>
            <person name="Bilban M."/>
            <person name="Lubec G."/>
        </authorList>
    </citation>
    <scope>NUCLEOTIDE SEQUENCE</scope>
    <source>
        <tissue evidence="7">Skin</tissue>
    </source>
</reference>
<dbReference type="SUPFAM" id="SSF50044">
    <property type="entry name" value="SH3-domain"/>
    <property type="match status" value="1"/>
</dbReference>
<dbReference type="AlphaFoldDB" id="A0A0B6ZYB5"/>
<dbReference type="PROSITE" id="PS50002">
    <property type="entry name" value="SH3"/>
    <property type="match status" value="1"/>
</dbReference>
<feature type="domain" description="UBA" evidence="6">
    <location>
        <begin position="69"/>
        <end position="111"/>
    </location>
</feature>
<dbReference type="PANTHER" id="PTHR16469">
    <property type="entry name" value="UBIQUITIN-ASSOCIATED AND SH3 DOMAIN-CONTAINING BA-RELATED"/>
    <property type="match status" value="1"/>
</dbReference>
<dbReference type="InterPro" id="IPR036028">
    <property type="entry name" value="SH3-like_dom_sf"/>
</dbReference>
<evidence type="ECO:0000259" key="5">
    <source>
        <dbReference type="PROSITE" id="PS50002"/>
    </source>
</evidence>
<dbReference type="PROSITE" id="PS50030">
    <property type="entry name" value="UBA"/>
    <property type="match status" value="1"/>
</dbReference>
<dbReference type="GO" id="GO:0005737">
    <property type="term" value="C:cytoplasm"/>
    <property type="evidence" value="ECO:0007669"/>
    <property type="project" value="UniProtKB-SubCell"/>
</dbReference>
<dbReference type="PANTHER" id="PTHR16469:SF27">
    <property type="entry name" value="UBIQUITIN-ASSOCIATED AND SH3 DOMAIN-CONTAINING BA-RELATED"/>
    <property type="match status" value="1"/>
</dbReference>
<organism evidence="7">
    <name type="scientific">Arion vulgaris</name>
    <dbReference type="NCBI Taxonomy" id="1028688"/>
    <lineage>
        <taxon>Eukaryota</taxon>
        <taxon>Metazoa</taxon>
        <taxon>Spiralia</taxon>
        <taxon>Lophotrochozoa</taxon>
        <taxon>Mollusca</taxon>
        <taxon>Gastropoda</taxon>
        <taxon>Heterobranchia</taxon>
        <taxon>Euthyneura</taxon>
        <taxon>Panpulmonata</taxon>
        <taxon>Eupulmonata</taxon>
        <taxon>Stylommatophora</taxon>
        <taxon>Helicina</taxon>
        <taxon>Arionoidea</taxon>
        <taxon>Arionidae</taxon>
        <taxon>Arion</taxon>
    </lineage>
</organism>
<keyword evidence="2 4" id="KW-0728">SH3 domain</keyword>
<evidence type="ECO:0008006" key="8">
    <source>
        <dbReference type="Google" id="ProtNLM"/>
    </source>
</evidence>
<feature type="domain" description="SH3" evidence="5">
    <location>
        <begin position="290"/>
        <end position="355"/>
    </location>
</feature>
<dbReference type="InterPro" id="IPR013078">
    <property type="entry name" value="His_Pase_superF_clade-1"/>
</dbReference>
<evidence type="ECO:0000256" key="4">
    <source>
        <dbReference type="PROSITE-ProRule" id="PRU00192"/>
    </source>
</evidence>
<dbReference type="InterPro" id="IPR009060">
    <property type="entry name" value="UBA-like_sf"/>
</dbReference>
<dbReference type="FunFam" id="1.10.8.10:FF:000053">
    <property type="entry name" value="Ubiquitin-associated and SH3 domain-containing, A"/>
    <property type="match status" value="1"/>
</dbReference>
<keyword evidence="3" id="KW-0963">Cytoplasm</keyword>
<evidence type="ECO:0000259" key="6">
    <source>
        <dbReference type="PROSITE" id="PS50030"/>
    </source>
</evidence>
<protein>
    <recommendedName>
        <fullName evidence="8">UBA domain-containing protein</fullName>
    </recommendedName>
</protein>
<dbReference type="CDD" id="cd07040">
    <property type="entry name" value="HP"/>
    <property type="match status" value="1"/>
</dbReference>
<dbReference type="Gene3D" id="2.30.30.40">
    <property type="entry name" value="SH3 Domains"/>
    <property type="match status" value="1"/>
</dbReference>
<evidence type="ECO:0000313" key="7">
    <source>
        <dbReference type="EMBL" id="CEK73634.1"/>
    </source>
</evidence>
<sequence length="688" mass="78855">SKHSSAFYHFTSASVLDLLTAKIVFRCSNRIKQDANCHRYVYILVYDLKIFSTMAGLPPRSRSRSLSASVQNRSPLETLLHMGFPKDRAEKAIAASGNHGAQQAAEWLLSHVNDPQLDNKEPREYVIYLCPTGELRTKLLEFWYESAQLCGWNSAHVYHPHITLCPFFKMPDNKVEAIDLVMDAVNQEINLWPSVAPLGLDLFTQNKNFIGYFVKSPHHHYVEQLMLKVMEVFAIQGIDMKPQMKQIHMTLAFQYNPDHHDLLMKLTQDINLQCDASWEIQIYSRFQDLKTAEVRRVMKNYHPSQSDELKLIENDFIFMAPEEHDHSPDGWFRGTSHQTGVSAFFPGNFTIKCSQMEMWTLHRSIPVSSLSFKNPTHNGISTRYESQDADQQHSEVEYDKLWSVDLTNESPTYAKVNKKKKNTNVLPRTLYIIRHAERCDFAFFRTWFDKSFNSDGLYTRFNLNCPKELIPRSSFLDFNKDCPLTVIGREQARITGEALRDAGESISYIYCSPALRCVETATEVMKAYGFTHGMSIEPSLFEWCGWYKPNMPNFMPPDGLVKCGFPVDTDYKPFVEVGSINVFETMEDYYVRSFNFTQHILRKHKPSGGNLLLIGHSGTLDACSRQLTGKPGRSAEEFRNIVRGCPYCGICTVGEDVSSGKWNLIEPPIPLLTHGANSKDYNWEGLKI</sequence>
<evidence type="ECO:0000256" key="3">
    <source>
        <dbReference type="ARBA" id="ARBA00022490"/>
    </source>
</evidence>
<dbReference type="Gene3D" id="1.10.8.10">
    <property type="entry name" value="DNA helicase RuvA subunit, C-terminal domain"/>
    <property type="match status" value="1"/>
</dbReference>
<dbReference type="SUPFAM" id="SSF53254">
    <property type="entry name" value="Phosphoglycerate mutase-like"/>
    <property type="match status" value="1"/>
</dbReference>
<dbReference type="Pfam" id="PF22562">
    <property type="entry name" value="UBA_7"/>
    <property type="match status" value="1"/>
</dbReference>
<name>A0A0B6ZYB5_9EUPU</name>
<dbReference type="SMART" id="SM00165">
    <property type="entry name" value="UBA"/>
    <property type="match status" value="1"/>
</dbReference>
<gene>
    <name evidence="7" type="primary">ORF87573</name>
</gene>
<evidence type="ECO:0000256" key="2">
    <source>
        <dbReference type="ARBA" id="ARBA00022443"/>
    </source>
</evidence>
<proteinExistence type="predicted"/>